<dbReference type="Gene3D" id="2.20.25.100">
    <property type="entry name" value="Zn-binding ribosomal proteins"/>
    <property type="match status" value="1"/>
</dbReference>
<comment type="cofactor">
    <cofactor evidence="5">
        <name>Zn(2+)</name>
        <dbReference type="ChEBI" id="CHEBI:29105"/>
    </cofactor>
    <text evidence="5">Binds 1 zinc ion per subunit.</text>
</comment>
<evidence type="ECO:0000256" key="2">
    <source>
        <dbReference type="ARBA" id="ARBA00022833"/>
    </source>
</evidence>
<protein>
    <recommendedName>
        <fullName evidence="5">40S ribosomal protein S27</fullName>
    </recommendedName>
</protein>
<reference evidence="6" key="1">
    <citation type="submission" date="2024-03" db="EMBL/GenBank/DDBJ databases">
        <authorList>
            <consortium name="ELIXIR-Norway"/>
            <consortium name="Elixir Norway"/>
        </authorList>
    </citation>
    <scope>NUCLEOTIDE SEQUENCE</scope>
</reference>
<evidence type="ECO:0000256" key="3">
    <source>
        <dbReference type="ARBA" id="ARBA00022980"/>
    </source>
</evidence>
<dbReference type="PROSITE" id="PS01168">
    <property type="entry name" value="RIBOSOMAL_S27E"/>
    <property type="match status" value="1"/>
</dbReference>
<keyword evidence="7" id="KW-1185">Reference proteome</keyword>
<dbReference type="EMBL" id="OZ023709">
    <property type="protein sequence ID" value="CAK9882041.1"/>
    <property type="molecule type" value="Genomic_DNA"/>
</dbReference>
<dbReference type="InterPro" id="IPR011332">
    <property type="entry name" value="Ribosomal_zn-bd"/>
</dbReference>
<sequence>MFISVSVTGGGHQGVAQNLIASPKGQQPTALLEPPTSGRLRKGVLSSGSFPVLGFTDSLPISDRRCAETLISRDAGIDTRSRRFDILRLRVLCFTWTAIASASISFRRIFRAVAIFVLSDWRARPLLSFPLLLLSFFAGSCHLVLSNDIDLLHPPSELEKRKHKLKRLVQSPNSFFMDVKCQGCFTITTVFSHSQTVVLCGSCSTVLCQPTGGKARLTEGCSFRKKGE</sequence>
<keyword evidence="4 5" id="KW-0687">Ribonucleoprotein</keyword>
<evidence type="ECO:0000313" key="7">
    <source>
        <dbReference type="Proteomes" id="UP001497522"/>
    </source>
</evidence>
<organism evidence="6 7">
    <name type="scientific">Sphagnum jensenii</name>
    <dbReference type="NCBI Taxonomy" id="128206"/>
    <lineage>
        <taxon>Eukaryota</taxon>
        <taxon>Viridiplantae</taxon>
        <taxon>Streptophyta</taxon>
        <taxon>Embryophyta</taxon>
        <taxon>Bryophyta</taxon>
        <taxon>Sphagnophytina</taxon>
        <taxon>Sphagnopsida</taxon>
        <taxon>Sphagnales</taxon>
        <taxon>Sphagnaceae</taxon>
        <taxon>Sphagnum</taxon>
    </lineage>
</organism>
<dbReference type="SUPFAM" id="SSF57829">
    <property type="entry name" value="Zn-binding ribosomal proteins"/>
    <property type="match status" value="1"/>
</dbReference>
<dbReference type="Pfam" id="PF01667">
    <property type="entry name" value="Ribosomal_S27e"/>
    <property type="match status" value="1"/>
</dbReference>
<keyword evidence="3 5" id="KW-0689">Ribosomal protein</keyword>
<dbReference type="Proteomes" id="UP001497522">
    <property type="component" value="Chromosome 8"/>
</dbReference>
<proteinExistence type="inferred from homology"/>
<keyword evidence="5" id="KW-0479">Metal-binding</keyword>
<keyword evidence="5" id="KW-0863">Zinc-finger</keyword>
<dbReference type="InterPro" id="IPR023407">
    <property type="entry name" value="Ribosomal_eS27_Zn-bd_dom_sf"/>
</dbReference>
<evidence type="ECO:0000256" key="4">
    <source>
        <dbReference type="ARBA" id="ARBA00023274"/>
    </source>
</evidence>
<accession>A0ABP1BZZ2</accession>
<dbReference type="PANTHER" id="PTHR11594">
    <property type="entry name" value="40S RIBOSOMAL PROTEIN S27"/>
    <property type="match status" value="1"/>
</dbReference>
<evidence type="ECO:0000256" key="1">
    <source>
        <dbReference type="ARBA" id="ARBA00010919"/>
    </source>
</evidence>
<dbReference type="InterPro" id="IPR000592">
    <property type="entry name" value="Ribosomal_eS27"/>
</dbReference>
<evidence type="ECO:0000256" key="5">
    <source>
        <dbReference type="RuleBase" id="RU000671"/>
    </source>
</evidence>
<keyword evidence="2 5" id="KW-0862">Zinc</keyword>
<dbReference type="HAMAP" id="MF_00371">
    <property type="entry name" value="Ribosomal_eS27"/>
    <property type="match status" value="1"/>
</dbReference>
<gene>
    <name evidence="6" type="ORF">CSSPJE1EN2_LOCUS23397</name>
</gene>
<comment type="similarity">
    <text evidence="1 5">Belongs to the eukaryotic ribosomal protein eS27 family.</text>
</comment>
<evidence type="ECO:0000313" key="6">
    <source>
        <dbReference type="EMBL" id="CAK9882041.1"/>
    </source>
</evidence>
<name>A0ABP1BZZ2_9BRYO</name>